<organism evidence="1 2">
    <name type="scientific">Hypholoma sublateritium (strain FD-334 SS-4)</name>
    <dbReference type="NCBI Taxonomy" id="945553"/>
    <lineage>
        <taxon>Eukaryota</taxon>
        <taxon>Fungi</taxon>
        <taxon>Dikarya</taxon>
        <taxon>Basidiomycota</taxon>
        <taxon>Agaricomycotina</taxon>
        <taxon>Agaricomycetes</taxon>
        <taxon>Agaricomycetidae</taxon>
        <taxon>Agaricales</taxon>
        <taxon>Agaricineae</taxon>
        <taxon>Strophariaceae</taxon>
        <taxon>Hypholoma</taxon>
    </lineage>
</organism>
<evidence type="ECO:0000313" key="2">
    <source>
        <dbReference type="Proteomes" id="UP000054270"/>
    </source>
</evidence>
<accession>A0A0D2PKH1</accession>
<dbReference type="STRING" id="945553.A0A0D2PKH1"/>
<protein>
    <recommendedName>
        <fullName evidence="3">F-box domain-containing protein</fullName>
    </recommendedName>
</protein>
<evidence type="ECO:0008006" key="3">
    <source>
        <dbReference type="Google" id="ProtNLM"/>
    </source>
</evidence>
<reference evidence="2" key="1">
    <citation type="submission" date="2014-04" db="EMBL/GenBank/DDBJ databases">
        <title>Evolutionary Origins and Diversification of the Mycorrhizal Mutualists.</title>
        <authorList>
            <consortium name="DOE Joint Genome Institute"/>
            <consortium name="Mycorrhizal Genomics Consortium"/>
            <person name="Kohler A."/>
            <person name="Kuo A."/>
            <person name="Nagy L.G."/>
            <person name="Floudas D."/>
            <person name="Copeland A."/>
            <person name="Barry K.W."/>
            <person name="Cichocki N."/>
            <person name="Veneault-Fourrey C."/>
            <person name="LaButti K."/>
            <person name="Lindquist E.A."/>
            <person name="Lipzen A."/>
            <person name="Lundell T."/>
            <person name="Morin E."/>
            <person name="Murat C."/>
            <person name="Riley R."/>
            <person name="Ohm R."/>
            <person name="Sun H."/>
            <person name="Tunlid A."/>
            <person name="Henrissat B."/>
            <person name="Grigoriev I.V."/>
            <person name="Hibbett D.S."/>
            <person name="Martin F."/>
        </authorList>
    </citation>
    <scope>NUCLEOTIDE SEQUENCE [LARGE SCALE GENOMIC DNA]</scope>
    <source>
        <strain evidence="2">FD-334 SS-4</strain>
    </source>
</reference>
<evidence type="ECO:0000313" key="1">
    <source>
        <dbReference type="EMBL" id="KJA28896.1"/>
    </source>
</evidence>
<dbReference type="AlphaFoldDB" id="A0A0D2PKH1"/>
<gene>
    <name evidence="1" type="ORF">HYPSUDRAFT_197039</name>
</gene>
<dbReference type="OrthoDB" id="3238099at2759"/>
<dbReference type="OMA" id="VIWVERI"/>
<name>A0A0D2PKH1_HYPSF</name>
<keyword evidence="2" id="KW-1185">Reference proteome</keyword>
<sequence length="490" mass="56150">MAGLERLPKSLPPEIWSQILDCIPRFESRYLLNVCSQFHDNIIRQLFSSIKIYFIGGDKGKKMLNTFYEDFTRETAEKLMRKSWEILNRISRDRQFAKVVKNITVVAYAEGLGIFERLSVANIFQYLPNLHTFRWVGCHPAFDDEIAEYLPFDLKTLDVQSTFPLDSLQHLTQLTTLRLPIPFLFPEDDEAMDRLVEDTSLIEHHSTISIQDIFENFPSTLQCLRICASDINNVPIRIYSTLRELEIFGIVGDGQEFVGLDAMFRHAMLLESLSVVGFIDPIFFSFLPHWSTNSLPRLTSFRLSVEVPSAIGEDEFCSLTGFLHGRKSLRRLYLRHPEMRFNQTSRLLSVIQELNEVEVLGVHMGADVFAGNAALAMVANSLPSNLRALHLAINWGGDDLLLLMDQVSSLPKLSFLHLYGTVTRLPISVEEIATEGKGLDTIGLNRALWSIERSGPDQELGTTKWPRWKIKFCIEDEFVNADDYWLFKYN</sequence>
<proteinExistence type="predicted"/>
<dbReference type="SUPFAM" id="SSF52047">
    <property type="entry name" value="RNI-like"/>
    <property type="match status" value="1"/>
</dbReference>
<dbReference type="Gene3D" id="3.80.10.10">
    <property type="entry name" value="Ribonuclease Inhibitor"/>
    <property type="match status" value="1"/>
</dbReference>
<dbReference type="InterPro" id="IPR032675">
    <property type="entry name" value="LRR_dom_sf"/>
</dbReference>
<dbReference type="Proteomes" id="UP000054270">
    <property type="component" value="Unassembled WGS sequence"/>
</dbReference>
<dbReference type="EMBL" id="KN817520">
    <property type="protein sequence ID" value="KJA28896.1"/>
    <property type="molecule type" value="Genomic_DNA"/>
</dbReference>